<evidence type="ECO:0000259" key="1">
    <source>
        <dbReference type="Pfam" id="PF25789"/>
    </source>
</evidence>
<protein>
    <recommendedName>
        <fullName evidence="1">NAA35-like TPR repeats domain-containing protein</fullName>
    </recommendedName>
</protein>
<gene>
    <name evidence="2" type="ORF">LELG_02748</name>
</gene>
<keyword evidence="3" id="KW-1185">Reference proteome</keyword>
<reference evidence="2 3" key="1">
    <citation type="journal article" date="2009" name="Nature">
        <title>Evolution of pathogenicity and sexual reproduction in eight Candida genomes.</title>
        <authorList>
            <person name="Butler G."/>
            <person name="Rasmussen M.D."/>
            <person name="Lin M.F."/>
            <person name="Santos M.A."/>
            <person name="Sakthikumar S."/>
            <person name="Munro C.A."/>
            <person name="Rheinbay E."/>
            <person name="Grabherr M."/>
            <person name="Forche A."/>
            <person name="Reedy J.L."/>
            <person name="Agrafioti I."/>
            <person name="Arnaud M.B."/>
            <person name="Bates S."/>
            <person name="Brown A.J."/>
            <person name="Brunke S."/>
            <person name="Costanzo M.C."/>
            <person name="Fitzpatrick D.A."/>
            <person name="de Groot P.W."/>
            <person name="Harris D."/>
            <person name="Hoyer L.L."/>
            <person name="Hube B."/>
            <person name="Klis F.M."/>
            <person name="Kodira C."/>
            <person name="Lennard N."/>
            <person name="Logue M.E."/>
            <person name="Martin R."/>
            <person name="Neiman A.M."/>
            <person name="Nikolaou E."/>
            <person name="Quail M.A."/>
            <person name="Quinn J."/>
            <person name="Santos M.C."/>
            <person name="Schmitzberger F.F."/>
            <person name="Sherlock G."/>
            <person name="Shah P."/>
            <person name="Silverstein K.A."/>
            <person name="Skrzypek M.S."/>
            <person name="Soll D."/>
            <person name="Staggs R."/>
            <person name="Stansfield I."/>
            <person name="Stumpf M.P."/>
            <person name="Sudbery P.E."/>
            <person name="Srikantha T."/>
            <person name="Zeng Q."/>
            <person name="Berman J."/>
            <person name="Berriman M."/>
            <person name="Heitman J."/>
            <person name="Gow N.A."/>
            <person name="Lorenz M.C."/>
            <person name="Birren B.W."/>
            <person name="Kellis M."/>
            <person name="Cuomo C.A."/>
        </authorList>
    </citation>
    <scope>NUCLEOTIDE SEQUENCE [LARGE SCALE GENOMIC DNA]</scope>
    <source>
        <strain evidence="3">ATCC 11503 / BCRC 21390 / CBS 2605 / JCM 1781 / NBRC 1676 / NRRL YB-4239</strain>
    </source>
</reference>
<dbReference type="AlphaFoldDB" id="A5DZG1"/>
<dbReference type="STRING" id="379508.A5DZG1"/>
<evidence type="ECO:0000313" key="2">
    <source>
        <dbReference type="EMBL" id="EDK44569.1"/>
    </source>
</evidence>
<dbReference type="InterPro" id="IPR007244">
    <property type="entry name" value="Naa35_N"/>
</dbReference>
<dbReference type="OrthoDB" id="269405at2759"/>
<dbReference type="GeneID" id="5233095"/>
<dbReference type="OMA" id="ITWEFAD"/>
<sequence>MLDISRKFLYDEEDIMTRAMDLDFLLDVSPLLIIEEIDTTIEWILGNDIVENGGILISQLKIVQSLNRFEECVLSLLVPFMDKDASLKGNEELCRLFSFCKDVEMHLERVRAFQYDEETIPKGAFSRFIQADLDNPNIPVDVAKINISHSLDHISEIFRASFQLVTQVSEIKSISQLQDYLHYNIRYPSTDFSVFTRALFQQYFIRDDKSIFGSSSTDLTKLTTDIVENVIGDNTIMLHNLNTRVAQLKDSMKREILERHLQVMQDLEGAIYHNLCIYGANPGRSQQLVSKGLVIWDTLQVSWQTFERQLYDSFQIYDPLEAGIPSLSVTMFIYFQKVQMMLDLLLNGIDLELYKPFEIYMVYLYADTLLNHLINHIKTPLRKIVLAKIDEIEINMPKKIKKLKNGPKKDALKTQHNYGVDVTIPRLLHTIKYQDYMVDHYTCMDKLVTCYSKFCAVLAKLRLIDFSRGPTKNMSSMEHLYYLRMKPWSSIGVPEFPSYAQYQHELIATRPDANNRVNLTQCLKLLTEIKLALHEVEKGVKSILNYVSRNGDVDFIKQSKIKEWYERLAEAGNEMSLEVSSLGKIISEHNDDLLEIPKQYRLVVERGKHAYFLSMKTVTKNE</sequence>
<accession>A5DZG1</accession>
<dbReference type="InterPro" id="IPR057982">
    <property type="entry name" value="TPR_NAA35"/>
</dbReference>
<dbReference type="PANTHER" id="PTHR21373">
    <property type="entry name" value="GLUCOSE REPRESSIBLE PROTEIN MAK10"/>
    <property type="match status" value="1"/>
</dbReference>
<dbReference type="HOGENOM" id="CLU_022669_0_0_1"/>
<dbReference type="InParanoid" id="A5DZG1"/>
<dbReference type="EMBL" id="CH981526">
    <property type="protein sequence ID" value="EDK44569.1"/>
    <property type="molecule type" value="Genomic_DNA"/>
</dbReference>
<dbReference type="KEGG" id="lel:PVL30_003591"/>
<feature type="domain" description="NAA35-like TPR repeats" evidence="1">
    <location>
        <begin position="169"/>
        <end position="512"/>
    </location>
</feature>
<dbReference type="PANTHER" id="PTHR21373:SF0">
    <property type="entry name" value="N-ALPHA-ACETYLTRANSFERASE 35, NATC AUXILIARY SUBUNIT"/>
    <property type="match status" value="1"/>
</dbReference>
<organism evidence="2 3">
    <name type="scientific">Lodderomyces elongisporus (strain ATCC 11503 / CBS 2605 / JCM 1781 / NBRC 1676 / NRRL YB-4239)</name>
    <name type="common">Yeast</name>
    <name type="synonym">Saccharomyces elongisporus</name>
    <dbReference type="NCBI Taxonomy" id="379508"/>
    <lineage>
        <taxon>Eukaryota</taxon>
        <taxon>Fungi</taxon>
        <taxon>Dikarya</taxon>
        <taxon>Ascomycota</taxon>
        <taxon>Saccharomycotina</taxon>
        <taxon>Pichiomycetes</taxon>
        <taxon>Debaryomycetaceae</taxon>
        <taxon>Candida/Lodderomyces clade</taxon>
        <taxon>Lodderomyces</taxon>
    </lineage>
</organism>
<dbReference type="Proteomes" id="UP000001996">
    <property type="component" value="Unassembled WGS sequence"/>
</dbReference>
<dbReference type="VEuPathDB" id="FungiDB:LELG_02748"/>
<proteinExistence type="predicted"/>
<name>A5DZG1_LODEL</name>
<dbReference type="GO" id="GO:0031417">
    <property type="term" value="C:NatC complex"/>
    <property type="evidence" value="ECO:0007669"/>
    <property type="project" value="InterPro"/>
</dbReference>
<evidence type="ECO:0000313" key="3">
    <source>
        <dbReference type="Proteomes" id="UP000001996"/>
    </source>
</evidence>
<dbReference type="eggNOG" id="KOG2343">
    <property type="taxonomic scope" value="Eukaryota"/>
</dbReference>
<dbReference type="Pfam" id="PF25789">
    <property type="entry name" value="TPR_NAA35"/>
    <property type="match status" value="1"/>
</dbReference>